<protein>
    <recommendedName>
        <fullName evidence="1">Microcystinase C</fullName>
        <shortName evidence="1">MlrC</shortName>
    </recommendedName>
</protein>
<comment type="function">
    <text evidence="1">Involved in peptidolytic degradation of cyclic heptapeptide hepatotoxin microcystin (MC).</text>
</comment>
<dbReference type="Pfam" id="PF07171">
    <property type="entry name" value="MlrC_C"/>
    <property type="match status" value="1"/>
</dbReference>
<keyword evidence="1" id="KW-0479">Metal-binding</keyword>
<feature type="domain" description="Microcystin LR degradation protein MlrC N-terminal" evidence="3">
    <location>
        <begin position="6"/>
        <end position="301"/>
    </location>
</feature>
<comment type="similarity">
    <text evidence="1">Belongs to the peptidase M81 family.</text>
</comment>
<keyword evidence="1" id="KW-0482">Metalloprotease</keyword>
<dbReference type="PIRSF" id="PIRSF012702">
    <property type="entry name" value="UCP012702"/>
    <property type="match status" value="1"/>
</dbReference>
<organism evidence="4 5">
    <name type="scientific">Pararoseomonas baculiformis</name>
    <dbReference type="NCBI Taxonomy" id="2820812"/>
    <lineage>
        <taxon>Bacteria</taxon>
        <taxon>Pseudomonadati</taxon>
        <taxon>Pseudomonadota</taxon>
        <taxon>Alphaproteobacteria</taxon>
        <taxon>Acetobacterales</taxon>
        <taxon>Acetobacteraceae</taxon>
        <taxon>Pararoseomonas</taxon>
    </lineage>
</organism>
<dbReference type="InterPro" id="IPR009197">
    <property type="entry name" value="MlrC"/>
</dbReference>
<dbReference type="Pfam" id="PF07364">
    <property type="entry name" value="DUF1485"/>
    <property type="match status" value="1"/>
</dbReference>
<name>A0ABS4ADK6_9PROT</name>
<accession>A0ABS4ADK6</accession>
<evidence type="ECO:0000259" key="3">
    <source>
        <dbReference type="Pfam" id="PF07364"/>
    </source>
</evidence>
<dbReference type="Proteomes" id="UP000681594">
    <property type="component" value="Unassembled WGS sequence"/>
</dbReference>
<reference evidence="4 5" key="1">
    <citation type="submission" date="2021-03" db="EMBL/GenBank/DDBJ databases">
        <authorList>
            <person name="So Y."/>
        </authorList>
    </citation>
    <scope>NUCLEOTIDE SEQUENCE [LARGE SCALE GENOMIC DNA]</scope>
    <source>
        <strain evidence="4 5">SSH11</strain>
    </source>
</reference>
<evidence type="ECO:0000259" key="2">
    <source>
        <dbReference type="Pfam" id="PF07171"/>
    </source>
</evidence>
<evidence type="ECO:0000256" key="1">
    <source>
        <dbReference type="PIRNR" id="PIRNR012702"/>
    </source>
</evidence>
<sequence length="515" mass="54294">MQSKPRIAILGLHLEVNAFSPLTTRRDFEAQSWVEGEAITEQSRAAVSALPGEFPGFYARMDATGPWEPVPLIVLAAPPGGMMEPGLFPEFLAIARRRLEAAGPVDAVYVGSHGASRSVEEEDTDGAVLAMLRDVVGPDVPVVGTLDLHCNVSDRQAELADLLIAYRTNPHVDMRERAMDAADAIRARLGGEARFETHFIRLPMVAPSVTLLSSGDLPYAQAIREAARLREGDGDLVEVSVTGGFVYSDIRKCGLCVWASARAGQGAKARVAAEAIAARLWAGRERFRRVLVPLEDAVAEAVATGEDAGRPRLILADVADNPGGGGGGNTSALLAALHRTGARGVVLGVFVDPALAAECHAAGEGARIEAVFNREPSAFAETFRAGAVIRRLSDGHGVGRRGTLAGRAFQLGAAALLELDGSGVLVVLGSLRRQFLEPAMAEIMGVDLGAARTIVVKSRGHFRAGFDELATDDRILEVDGPGLVSPVLSRFTFNGLARPVFPLDEGAEWAAAGVA</sequence>
<keyword evidence="5" id="KW-1185">Reference proteome</keyword>
<dbReference type="EMBL" id="JAGIZB010000006">
    <property type="protein sequence ID" value="MBP0444625.1"/>
    <property type="molecule type" value="Genomic_DNA"/>
</dbReference>
<evidence type="ECO:0000313" key="4">
    <source>
        <dbReference type="EMBL" id="MBP0444625.1"/>
    </source>
</evidence>
<comment type="caution">
    <text evidence="4">The sequence shown here is derived from an EMBL/GenBank/DDBJ whole genome shotgun (WGS) entry which is preliminary data.</text>
</comment>
<feature type="domain" description="Microcystin LR degradation protein MlrC C-terminal" evidence="2">
    <location>
        <begin position="315"/>
        <end position="493"/>
    </location>
</feature>
<gene>
    <name evidence="4" type="ORF">J8J14_07500</name>
</gene>
<dbReference type="RefSeq" id="WP_209378858.1">
    <property type="nucleotide sequence ID" value="NZ_JAGIZB010000006.1"/>
</dbReference>
<evidence type="ECO:0000313" key="5">
    <source>
        <dbReference type="Proteomes" id="UP000681594"/>
    </source>
</evidence>
<keyword evidence="1" id="KW-0645">Protease</keyword>
<dbReference type="InterPro" id="IPR015995">
    <property type="entry name" value="MlrC_N"/>
</dbReference>
<dbReference type="InterPro" id="IPR010799">
    <property type="entry name" value="MlrC_C"/>
</dbReference>
<comment type="cofactor">
    <cofactor evidence="1">
        <name>Zn(2+)</name>
        <dbReference type="ChEBI" id="CHEBI:29105"/>
    </cofactor>
    <text evidence="1">Binds 1 zinc ion per subunit.</text>
</comment>
<proteinExistence type="inferred from homology"/>
<keyword evidence="1" id="KW-0378">Hydrolase</keyword>